<dbReference type="OrthoDB" id="9794372at2"/>
<name>A0A1I5T7J0_9GAMM</name>
<dbReference type="Proteomes" id="UP000663658">
    <property type="component" value="Chromosome"/>
</dbReference>
<dbReference type="Proteomes" id="UP001161137">
    <property type="component" value="Unassembled WGS sequence"/>
</dbReference>
<keyword evidence="2" id="KW-0805">Transcription regulation</keyword>
<dbReference type="EMBL" id="JAOCDH010000004">
    <property type="protein sequence ID" value="MDH0700855.1"/>
    <property type="molecule type" value="Genomic_DNA"/>
</dbReference>
<dbReference type="AlphaFoldDB" id="A0A1I5T7J0"/>
<evidence type="ECO:0000256" key="2">
    <source>
        <dbReference type="ARBA" id="ARBA00023015"/>
    </source>
</evidence>
<keyword evidence="4" id="KW-0804">Transcription</keyword>
<keyword evidence="9" id="KW-1185">Reference proteome</keyword>
<organism evidence="8 9">
    <name type="scientific">Ectopseudomonas toyotomiensis</name>
    <dbReference type="NCBI Taxonomy" id="554344"/>
    <lineage>
        <taxon>Bacteria</taxon>
        <taxon>Pseudomonadati</taxon>
        <taxon>Pseudomonadota</taxon>
        <taxon>Gammaproteobacteria</taxon>
        <taxon>Pseudomonadales</taxon>
        <taxon>Pseudomonadaceae</taxon>
        <taxon>Ectopseudomonas</taxon>
    </lineage>
</organism>
<dbReference type="InterPro" id="IPR014284">
    <property type="entry name" value="RNA_pol_sigma-70_dom"/>
</dbReference>
<gene>
    <name evidence="7" type="ORF">JWV26_11875</name>
    <name evidence="6" type="ORF">N5D41_05050</name>
    <name evidence="8" type="ORF">SAMN05216177_10519</name>
</gene>
<dbReference type="EMBL" id="CP070505">
    <property type="protein sequence ID" value="QSL95014.1"/>
    <property type="molecule type" value="Genomic_DNA"/>
</dbReference>
<evidence type="ECO:0000313" key="6">
    <source>
        <dbReference type="EMBL" id="MDH0700855.1"/>
    </source>
</evidence>
<reference evidence="6" key="4">
    <citation type="submission" date="2022-09" db="EMBL/GenBank/DDBJ databases">
        <title>Intensive care unit water sources are persistently colonized with multi-drug resistant bacteria and are the site of extensive horizontal gene transfer of antibiotic resistance genes.</title>
        <authorList>
            <person name="Diorio-Toth L."/>
        </authorList>
    </citation>
    <scope>NUCLEOTIDE SEQUENCE</scope>
    <source>
        <strain evidence="6">GD03863</strain>
    </source>
</reference>
<evidence type="ECO:0000259" key="5">
    <source>
        <dbReference type="Pfam" id="PF08281"/>
    </source>
</evidence>
<evidence type="ECO:0000313" key="7">
    <source>
        <dbReference type="EMBL" id="QSL95014.1"/>
    </source>
</evidence>
<comment type="similarity">
    <text evidence="1">Belongs to the sigma-70 factor family. ECF subfamily.</text>
</comment>
<keyword evidence="3" id="KW-0731">Sigma factor</keyword>
<dbReference type="Gene3D" id="1.10.1740.10">
    <property type="match status" value="1"/>
</dbReference>
<dbReference type="EMBL" id="FOXK01000005">
    <property type="protein sequence ID" value="SFP78781.1"/>
    <property type="molecule type" value="Genomic_DNA"/>
</dbReference>
<dbReference type="NCBIfam" id="TIGR02937">
    <property type="entry name" value="sigma70-ECF"/>
    <property type="match status" value="1"/>
</dbReference>
<dbReference type="GO" id="GO:0006352">
    <property type="term" value="P:DNA-templated transcription initiation"/>
    <property type="evidence" value="ECO:0007669"/>
    <property type="project" value="InterPro"/>
</dbReference>
<dbReference type="InterPro" id="IPR039425">
    <property type="entry name" value="RNA_pol_sigma-70-like"/>
</dbReference>
<accession>A0A1I5T7J0</accession>
<reference evidence="7 10" key="3">
    <citation type="submission" date="2021-02" db="EMBL/GenBank/DDBJ databases">
        <title>Whole genome sequencing of Pseudomonas alcaliphila strain SM2.</title>
        <authorList>
            <person name="Alshamsi M.S."/>
            <person name="Sudalaimuthuasari N."/>
            <person name="Kundu B."/>
            <person name="AlMaskari R.S."/>
            <person name="Elmahi Y."/>
            <person name="Mundra S."/>
            <person name="Chandran S."/>
            <person name="Malik S."/>
            <person name="Hazzouri K.M."/>
            <person name="Amiri K.M.A."/>
        </authorList>
    </citation>
    <scope>NUCLEOTIDE SEQUENCE [LARGE SCALE GENOMIC DNA]</scope>
    <source>
        <strain evidence="7 10">SM2</strain>
    </source>
</reference>
<evidence type="ECO:0000256" key="3">
    <source>
        <dbReference type="ARBA" id="ARBA00023082"/>
    </source>
</evidence>
<dbReference type="SUPFAM" id="SSF88659">
    <property type="entry name" value="Sigma3 and sigma4 domains of RNA polymerase sigma factors"/>
    <property type="match status" value="1"/>
</dbReference>
<feature type="domain" description="RNA polymerase sigma factor 70 region 4 type 2" evidence="5">
    <location>
        <begin position="111"/>
        <end position="162"/>
    </location>
</feature>
<dbReference type="KEGG" id="pty:JWV26_11875"/>
<evidence type="ECO:0000313" key="9">
    <source>
        <dbReference type="Proteomes" id="UP000182025"/>
    </source>
</evidence>
<evidence type="ECO:0000256" key="1">
    <source>
        <dbReference type="ARBA" id="ARBA00010641"/>
    </source>
</evidence>
<dbReference type="Pfam" id="PF08281">
    <property type="entry name" value="Sigma70_r4_2"/>
    <property type="match status" value="1"/>
</dbReference>
<evidence type="ECO:0000313" key="10">
    <source>
        <dbReference type="Proteomes" id="UP000663658"/>
    </source>
</evidence>
<reference evidence="9" key="1">
    <citation type="submission" date="2016-10" db="EMBL/GenBank/DDBJ databases">
        <authorList>
            <person name="Varghese N."/>
            <person name="Submissions S."/>
        </authorList>
    </citation>
    <scope>NUCLEOTIDE SEQUENCE [LARGE SCALE GENOMIC DNA]</scope>
    <source>
        <strain evidence="9">JCM 15604</strain>
    </source>
</reference>
<dbReference type="PANTHER" id="PTHR43133:SF63">
    <property type="entry name" value="RNA POLYMERASE SIGMA FACTOR FECI-RELATED"/>
    <property type="match status" value="1"/>
</dbReference>
<dbReference type="GO" id="GO:0016987">
    <property type="term" value="F:sigma factor activity"/>
    <property type="evidence" value="ECO:0007669"/>
    <property type="project" value="UniProtKB-KW"/>
</dbReference>
<evidence type="ECO:0000256" key="4">
    <source>
        <dbReference type="ARBA" id="ARBA00023163"/>
    </source>
</evidence>
<reference evidence="8" key="2">
    <citation type="submission" date="2016-10" db="EMBL/GenBank/DDBJ databases">
        <authorList>
            <person name="de Groot N.N."/>
        </authorList>
    </citation>
    <scope>NUCLEOTIDE SEQUENCE [LARGE SCALE GENOMIC DNA]</scope>
    <source>
        <strain evidence="8">JCM 15604</strain>
    </source>
</reference>
<dbReference type="InterPro" id="IPR013325">
    <property type="entry name" value="RNA_pol_sigma_r2"/>
</dbReference>
<evidence type="ECO:0000313" key="8">
    <source>
        <dbReference type="EMBL" id="SFP78781.1"/>
    </source>
</evidence>
<dbReference type="Proteomes" id="UP000182025">
    <property type="component" value="Unassembled WGS sequence"/>
</dbReference>
<dbReference type="SUPFAM" id="SSF88946">
    <property type="entry name" value="Sigma2 domain of RNA polymerase sigma factors"/>
    <property type="match status" value="1"/>
</dbReference>
<sequence length="178" mass="20407">MTKSSPSVELIGALALHYDDLVEYVRRRFQGSQFAREVVHDVCVQLLEKPPQQPVSLPFAFLRRASFNRAIDRRRADNTRDAYFEVTAEVPDWHVHELDGAVALDFEQQLEALLAIIDALPARARQVFLLHRIHGMQQREIADELGISTNMVTQHFSRAMRSIASDWEPARRALAGRY</sequence>
<protein>
    <submittedName>
        <fullName evidence="6">RNA polymerase sigma factor</fullName>
    </submittedName>
    <submittedName>
        <fullName evidence="8">RNA polymerase sigma-70 factor, ECF subfamily</fullName>
    </submittedName>
</protein>
<dbReference type="Gene3D" id="1.10.10.10">
    <property type="entry name" value="Winged helix-like DNA-binding domain superfamily/Winged helix DNA-binding domain"/>
    <property type="match status" value="1"/>
</dbReference>
<dbReference type="InterPro" id="IPR036388">
    <property type="entry name" value="WH-like_DNA-bd_sf"/>
</dbReference>
<dbReference type="CDD" id="cd06171">
    <property type="entry name" value="Sigma70_r4"/>
    <property type="match status" value="1"/>
</dbReference>
<dbReference type="InterPro" id="IPR013249">
    <property type="entry name" value="RNA_pol_sigma70_r4_t2"/>
</dbReference>
<dbReference type="GO" id="GO:0003677">
    <property type="term" value="F:DNA binding"/>
    <property type="evidence" value="ECO:0007669"/>
    <property type="project" value="InterPro"/>
</dbReference>
<dbReference type="InterPro" id="IPR013324">
    <property type="entry name" value="RNA_pol_sigma_r3/r4-like"/>
</dbReference>
<proteinExistence type="inferred from homology"/>
<dbReference type="RefSeq" id="WP_074915298.1">
    <property type="nucleotide sequence ID" value="NZ_CP070505.1"/>
</dbReference>
<dbReference type="PANTHER" id="PTHR43133">
    <property type="entry name" value="RNA POLYMERASE ECF-TYPE SIGMA FACTO"/>
    <property type="match status" value="1"/>
</dbReference>